<sequence>MPSQNMRALILLLFSGVLCDGQYSGCRVPAICRRDRDNKKVVVWRSVPNPKLPPSLPEPPIPTPDVTKPDGPDVPLPTCDLEPGWFTGLNGRQYWISTEGTFVNYEIAKLVCKDKNARIATFGIRDDESRRFLVENVLKRFSNIHGYWFGYTDVANEDEFVWADGITDPNATEDWHGGQPDNNNDADCTIVARYYDYNWDDVSCGSTNAVLCER</sequence>
<dbReference type="SUPFAM" id="SSF56436">
    <property type="entry name" value="C-type lectin-like"/>
    <property type="match status" value="1"/>
</dbReference>
<keyword evidence="5" id="KW-1185">Reference proteome</keyword>
<reference evidence="4 5" key="1">
    <citation type="submission" date="2024-02" db="EMBL/GenBank/DDBJ databases">
        <authorList>
            <person name="Daric V."/>
            <person name="Darras S."/>
        </authorList>
    </citation>
    <scope>NUCLEOTIDE SEQUENCE [LARGE SCALE GENOMIC DNA]</scope>
</reference>
<name>A0ABP0F103_CLALP</name>
<evidence type="ECO:0000259" key="3">
    <source>
        <dbReference type="PROSITE" id="PS50041"/>
    </source>
</evidence>
<dbReference type="InterPro" id="IPR001304">
    <property type="entry name" value="C-type_lectin-like"/>
</dbReference>
<feature type="chain" id="PRO_5046418758" description="C-type lectin domain-containing protein" evidence="2">
    <location>
        <begin position="22"/>
        <end position="214"/>
    </location>
</feature>
<feature type="domain" description="C-type lectin" evidence="3">
    <location>
        <begin position="89"/>
        <end position="213"/>
    </location>
</feature>
<evidence type="ECO:0000256" key="2">
    <source>
        <dbReference type="SAM" id="SignalP"/>
    </source>
</evidence>
<dbReference type="Proteomes" id="UP001642483">
    <property type="component" value="Unassembled WGS sequence"/>
</dbReference>
<proteinExistence type="predicted"/>
<evidence type="ECO:0000256" key="1">
    <source>
        <dbReference type="ARBA" id="ARBA00023157"/>
    </source>
</evidence>
<dbReference type="EMBL" id="CAWYQH010000001">
    <property type="protein sequence ID" value="CAK8672546.1"/>
    <property type="molecule type" value="Genomic_DNA"/>
</dbReference>
<accession>A0ABP0F103</accession>
<dbReference type="PANTHER" id="PTHR22801:SF63">
    <property type="entry name" value="C-TYPE LECTIN DOMAIN-CONTAINING PROTEIN"/>
    <property type="match status" value="1"/>
</dbReference>
<dbReference type="Pfam" id="PF00059">
    <property type="entry name" value="Lectin_C"/>
    <property type="match status" value="1"/>
</dbReference>
<dbReference type="InterPro" id="IPR018378">
    <property type="entry name" value="C-type_lectin_CS"/>
</dbReference>
<dbReference type="InterPro" id="IPR016186">
    <property type="entry name" value="C-type_lectin-like/link_sf"/>
</dbReference>
<dbReference type="InterPro" id="IPR050801">
    <property type="entry name" value="Ca-Dep_Lectins_ImmuneDev"/>
</dbReference>
<evidence type="ECO:0000313" key="4">
    <source>
        <dbReference type="EMBL" id="CAK8672546.1"/>
    </source>
</evidence>
<keyword evidence="1" id="KW-1015">Disulfide bond</keyword>
<comment type="caution">
    <text evidence="4">The sequence shown here is derived from an EMBL/GenBank/DDBJ whole genome shotgun (WGS) entry which is preliminary data.</text>
</comment>
<dbReference type="Gene3D" id="3.10.100.10">
    <property type="entry name" value="Mannose-Binding Protein A, subunit A"/>
    <property type="match status" value="1"/>
</dbReference>
<dbReference type="PROSITE" id="PS50041">
    <property type="entry name" value="C_TYPE_LECTIN_2"/>
    <property type="match status" value="1"/>
</dbReference>
<dbReference type="InterPro" id="IPR016187">
    <property type="entry name" value="CTDL_fold"/>
</dbReference>
<protein>
    <recommendedName>
        <fullName evidence="3">C-type lectin domain-containing protein</fullName>
    </recommendedName>
</protein>
<evidence type="ECO:0000313" key="5">
    <source>
        <dbReference type="Proteomes" id="UP001642483"/>
    </source>
</evidence>
<organism evidence="4 5">
    <name type="scientific">Clavelina lepadiformis</name>
    <name type="common">Light-bulb sea squirt</name>
    <name type="synonym">Ascidia lepadiformis</name>
    <dbReference type="NCBI Taxonomy" id="159417"/>
    <lineage>
        <taxon>Eukaryota</taxon>
        <taxon>Metazoa</taxon>
        <taxon>Chordata</taxon>
        <taxon>Tunicata</taxon>
        <taxon>Ascidiacea</taxon>
        <taxon>Aplousobranchia</taxon>
        <taxon>Clavelinidae</taxon>
        <taxon>Clavelina</taxon>
    </lineage>
</organism>
<feature type="signal peptide" evidence="2">
    <location>
        <begin position="1"/>
        <end position="21"/>
    </location>
</feature>
<keyword evidence="2" id="KW-0732">Signal</keyword>
<dbReference type="CDD" id="cd00037">
    <property type="entry name" value="CLECT"/>
    <property type="match status" value="1"/>
</dbReference>
<dbReference type="PANTHER" id="PTHR22801">
    <property type="entry name" value="LITHOSTATHINE"/>
    <property type="match status" value="1"/>
</dbReference>
<dbReference type="PROSITE" id="PS00615">
    <property type="entry name" value="C_TYPE_LECTIN_1"/>
    <property type="match status" value="1"/>
</dbReference>
<gene>
    <name evidence="4" type="ORF">CVLEPA_LOCUS2259</name>
</gene>
<dbReference type="SMART" id="SM00034">
    <property type="entry name" value="CLECT"/>
    <property type="match status" value="1"/>
</dbReference>